<keyword evidence="2" id="KW-1185">Reference proteome</keyword>
<proteinExistence type="predicted"/>
<dbReference type="EMBL" id="CP126981">
    <property type="protein sequence ID" value="WIM88148.1"/>
    <property type="molecule type" value="Genomic_DNA"/>
</dbReference>
<reference evidence="1 2" key="1">
    <citation type="journal article" date="2023" name="Microbiol. Resour. Announc.">
        <title>Complete Genome Sequence of Mycobacterium wuenschmanii, a novel Nontuberculous Mycobacterium Isolated from a captive population of Amazon Milk Frogs.</title>
        <authorList>
            <person name="Hicks J."/>
            <person name="Zeineldin M."/>
            <person name="Ward H."/>
            <person name="Wuenschmann A."/>
            <person name="Camp P."/>
            <person name="Farrell D."/>
            <person name="Lehman K."/>
            <person name="Thacker T."/>
            <person name="Cuthbert E."/>
        </authorList>
    </citation>
    <scope>NUCLEOTIDE SEQUENCE [LARGE SCALE GENOMIC DNA]</scope>
    <source>
        <strain evidence="1 2">Wuenschmanii</strain>
    </source>
</reference>
<dbReference type="RefSeq" id="WP_285188193.1">
    <property type="nucleotide sequence ID" value="NZ_CP126981.1"/>
</dbReference>
<evidence type="ECO:0000313" key="1">
    <source>
        <dbReference type="EMBL" id="WIM88148.1"/>
    </source>
</evidence>
<evidence type="ECO:0000313" key="2">
    <source>
        <dbReference type="Proteomes" id="UP001236585"/>
    </source>
</evidence>
<accession>A0ABY8W162</accession>
<gene>
    <name evidence="1" type="ORF">PT015_01075</name>
</gene>
<protein>
    <submittedName>
        <fullName evidence="1">Uncharacterized protein</fullName>
    </submittedName>
</protein>
<sequence>MPSDDHTTWNEFRNIVDTTAGELEKWRKTDKSKDVGLASLPDGLRT</sequence>
<organism evidence="1 2">
    <name type="scientific">Candidatus Mycobacterium wuenschmannii</name>
    <dbReference type="NCBI Taxonomy" id="3027808"/>
    <lineage>
        <taxon>Bacteria</taxon>
        <taxon>Bacillati</taxon>
        <taxon>Actinomycetota</taxon>
        <taxon>Actinomycetes</taxon>
        <taxon>Mycobacteriales</taxon>
        <taxon>Mycobacteriaceae</taxon>
        <taxon>Mycobacterium</taxon>
    </lineage>
</organism>
<name>A0ABY8W162_9MYCO</name>
<dbReference type="Proteomes" id="UP001236585">
    <property type="component" value="Chromosome"/>
</dbReference>